<proteinExistence type="predicted"/>
<dbReference type="PROSITE" id="PS50127">
    <property type="entry name" value="UBC_2"/>
    <property type="match status" value="1"/>
</dbReference>
<dbReference type="InterPro" id="IPR000608">
    <property type="entry name" value="UBC"/>
</dbReference>
<feature type="compositionally biased region" description="Basic and acidic residues" evidence="8">
    <location>
        <begin position="364"/>
        <end position="379"/>
    </location>
</feature>
<feature type="domain" description="UBC core" evidence="9">
    <location>
        <begin position="3"/>
        <end position="156"/>
    </location>
</feature>
<keyword evidence="11" id="KW-1185">Reference proteome</keyword>
<sequence>MVSNLRRLAADHAALHSKLPPYYVLPQDDAHFPGADDLSQLNVLLTGPPGTPYSNGLWRLHLKMPEDYPNSPPKATFRTRIWHPNVEEQTGAVCVDTLKRDWQSKLTLRDVLITISCLLIQPNPDSALNSTAGNLLREDYDTFAHQAKLMTSIHAPIQSDLQPAVKEAKHRGEDPSSIPRDEDSNTNASAYSQRPRKQQRTRSNIPKKTSHRSNTPEFIPPPRDIVPPPQPMIGEDQMQISDDENENDDPVSASKENNPSLSPTPLHLAPPSIRPRKNAFGKRPLSVLSIAYPEDPDTDMMLVDSESDQDNGNGTSTSNSLSASSSDKNIAANSFSAVNTNFSRPLRKSPSASPQRKTPRLGPSRRENTPTRFREDVQIYEDVPDRTLLDASRRFGADGKENRDTASGSRGLKEARGLHTGQVGHSVNSSGMLMGLGLNSTNPLVSPGKNPLQAKKVLGGVRKGLNTKMKPRIGVRRL</sequence>
<dbReference type="PANTHER" id="PTHR24067">
    <property type="entry name" value="UBIQUITIN-CONJUGATING ENZYME E2"/>
    <property type="match status" value="1"/>
</dbReference>
<organism evidence="10 11">
    <name type="scientific">Penicillium angulare</name>
    <dbReference type="NCBI Taxonomy" id="116970"/>
    <lineage>
        <taxon>Eukaryota</taxon>
        <taxon>Fungi</taxon>
        <taxon>Dikarya</taxon>
        <taxon>Ascomycota</taxon>
        <taxon>Pezizomycotina</taxon>
        <taxon>Eurotiomycetes</taxon>
        <taxon>Eurotiomycetidae</taxon>
        <taxon>Eurotiales</taxon>
        <taxon>Aspergillaceae</taxon>
        <taxon>Penicillium</taxon>
    </lineage>
</organism>
<dbReference type="AlphaFoldDB" id="A0A9W9FBF4"/>
<dbReference type="InterPro" id="IPR016135">
    <property type="entry name" value="UBQ-conjugating_enzyme/RWD"/>
</dbReference>
<feature type="compositionally biased region" description="Pro residues" evidence="8">
    <location>
        <begin position="218"/>
        <end position="231"/>
    </location>
</feature>
<feature type="region of interest" description="Disordered" evidence="8">
    <location>
        <begin position="295"/>
        <end position="379"/>
    </location>
</feature>
<protein>
    <recommendedName>
        <fullName evidence="3">Ubiquitin-conjugating enzyme E2 2</fullName>
    </recommendedName>
    <alternativeName>
        <fullName evidence="5">E2 ubiquitin-conjugating enzyme 2</fullName>
    </alternativeName>
    <alternativeName>
        <fullName evidence="6">Ubiquitin carrier protein UBC2</fullName>
    </alternativeName>
    <alternativeName>
        <fullName evidence="4">Ubiquitin-protein ligase UBC2</fullName>
    </alternativeName>
</protein>
<reference evidence="10" key="2">
    <citation type="journal article" date="2023" name="IMA Fungus">
        <title>Comparative genomic study of the Penicillium genus elucidates a diverse pangenome and 15 lateral gene transfer events.</title>
        <authorList>
            <person name="Petersen C."/>
            <person name="Sorensen T."/>
            <person name="Nielsen M.R."/>
            <person name="Sondergaard T.E."/>
            <person name="Sorensen J.L."/>
            <person name="Fitzpatrick D.A."/>
            <person name="Frisvad J.C."/>
            <person name="Nielsen K.L."/>
        </authorList>
    </citation>
    <scope>NUCLEOTIDE SEQUENCE</scope>
    <source>
        <strain evidence="10">IBT 30069</strain>
    </source>
</reference>
<comment type="caution">
    <text evidence="10">The sequence shown here is derived from an EMBL/GenBank/DDBJ whole genome shotgun (WGS) entry which is preliminary data.</text>
</comment>
<name>A0A9W9FBF4_9EURO</name>
<evidence type="ECO:0000256" key="2">
    <source>
        <dbReference type="ARBA" id="ARBA00022786"/>
    </source>
</evidence>
<evidence type="ECO:0000259" key="9">
    <source>
        <dbReference type="PROSITE" id="PS50127"/>
    </source>
</evidence>
<dbReference type="InterPro" id="IPR023313">
    <property type="entry name" value="UBQ-conjugating_AS"/>
</dbReference>
<dbReference type="GO" id="GO:0016740">
    <property type="term" value="F:transferase activity"/>
    <property type="evidence" value="ECO:0007669"/>
    <property type="project" value="UniProtKB-KW"/>
</dbReference>
<feature type="compositionally biased region" description="Polar residues" evidence="8">
    <location>
        <begin position="254"/>
        <end position="263"/>
    </location>
</feature>
<evidence type="ECO:0000256" key="3">
    <source>
        <dbReference type="ARBA" id="ARBA00039884"/>
    </source>
</evidence>
<feature type="active site" description="Glycyl thioester intermediate" evidence="7">
    <location>
        <position position="94"/>
    </location>
</feature>
<dbReference type="Gene3D" id="3.10.110.10">
    <property type="entry name" value="Ubiquitin Conjugating Enzyme"/>
    <property type="match status" value="1"/>
</dbReference>
<dbReference type="Pfam" id="PF00179">
    <property type="entry name" value="UQ_con"/>
    <property type="match status" value="1"/>
</dbReference>
<feature type="region of interest" description="Disordered" evidence="8">
    <location>
        <begin position="163"/>
        <end position="280"/>
    </location>
</feature>
<keyword evidence="2" id="KW-0833">Ubl conjugation pathway</keyword>
<keyword evidence="1" id="KW-0808">Transferase</keyword>
<dbReference type="OrthoDB" id="10069349at2759"/>
<dbReference type="InterPro" id="IPR050113">
    <property type="entry name" value="Ub_conjugating_enzyme"/>
</dbReference>
<evidence type="ECO:0000256" key="4">
    <source>
        <dbReference type="ARBA" id="ARBA00041569"/>
    </source>
</evidence>
<evidence type="ECO:0000256" key="6">
    <source>
        <dbReference type="ARBA" id="ARBA00042190"/>
    </source>
</evidence>
<evidence type="ECO:0000256" key="1">
    <source>
        <dbReference type="ARBA" id="ARBA00022679"/>
    </source>
</evidence>
<gene>
    <name evidence="10" type="ORF">N7456_007767</name>
</gene>
<evidence type="ECO:0000313" key="11">
    <source>
        <dbReference type="Proteomes" id="UP001149165"/>
    </source>
</evidence>
<dbReference type="PROSITE" id="PS00183">
    <property type="entry name" value="UBC_1"/>
    <property type="match status" value="1"/>
</dbReference>
<dbReference type="SUPFAM" id="SSF54495">
    <property type="entry name" value="UBC-like"/>
    <property type="match status" value="1"/>
</dbReference>
<dbReference type="Proteomes" id="UP001149165">
    <property type="component" value="Unassembled WGS sequence"/>
</dbReference>
<feature type="compositionally biased region" description="Basic and acidic residues" evidence="8">
    <location>
        <begin position="166"/>
        <end position="183"/>
    </location>
</feature>
<evidence type="ECO:0000256" key="7">
    <source>
        <dbReference type="PROSITE-ProRule" id="PRU10133"/>
    </source>
</evidence>
<reference evidence="10" key="1">
    <citation type="submission" date="2022-11" db="EMBL/GenBank/DDBJ databases">
        <authorList>
            <person name="Petersen C."/>
        </authorList>
    </citation>
    <scope>NUCLEOTIDE SEQUENCE</scope>
    <source>
        <strain evidence="10">IBT 30069</strain>
    </source>
</reference>
<feature type="compositionally biased region" description="Polar residues" evidence="8">
    <location>
        <begin position="327"/>
        <end position="343"/>
    </location>
</feature>
<accession>A0A9W9FBF4</accession>
<feature type="compositionally biased region" description="Low complexity" evidence="8">
    <location>
        <begin position="311"/>
        <end position="326"/>
    </location>
</feature>
<dbReference type="FunFam" id="3.10.110.10:FF:000077">
    <property type="entry name" value="Ubiquitin conjugating enzyme E2"/>
    <property type="match status" value="1"/>
</dbReference>
<evidence type="ECO:0000313" key="10">
    <source>
        <dbReference type="EMBL" id="KAJ5097046.1"/>
    </source>
</evidence>
<dbReference type="EMBL" id="JAPQKH010000005">
    <property type="protein sequence ID" value="KAJ5097046.1"/>
    <property type="molecule type" value="Genomic_DNA"/>
</dbReference>
<feature type="compositionally biased region" description="Polar residues" evidence="8">
    <location>
        <begin position="201"/>
        <end position="215"/>
    </location>
</feature>
<dbReference type="CDD" id="cd23804">
    <property type="entry name" value="UBCc_UBE2S"/>
    <property type="match status" value="1"/>
</dbReference>
<dbReference type="SMART" id="SM00212">
    <property type="entry name" value="UBCc"/>
    <property type="match status" value="1"/>
</dbReference>
<evidence type="ECO:0000256" key="8">
    <source>
        <dbReference type="SAM" id="MobiDB-lite"/>
    </source>
</evidence>
<evidence type="ECO:0000256" key="5">
    <source>
        <dbReference type="ARBA" id="ARBA00042179"/>
    </source>
</evidence>